<dbReference type="Pfam" id="PF01431">
    <property type="entry name" value="Peptidase_M13"/>
    <property type="match status" value="1"/>
</dbReference>
<dbReference type="InterPro" id="IPR042089">
    <property type="entry name" value="Peptidase_M13_dom_2"/>
</dbReference>
<dbReference type="GO" id="GO:0046872">
    <property type="term" value="F:metal ion binding"/>
    <property type="evidence" value="ECO:0007669"/>
    <property type="project" value="UniProtKB-KW"/>
</dbReference>
<keyword evidence="7" id="KW-0482">Metalloprotease</keyword>
<proteinExistence type="inferred from homology"/>
<organism evidence="10 11">
    <name type="scientific">Candidatus Phycosocius bacilliformis</name>
    <dbReference type="NCBI Taxonomy" id="1445552"/>
    <lineage>
        <taxon>Bacteria</taxon>
        <taxon>Pseudomonadati</taxon>
        <taxon>Pseudomonadota</taxon>
        <taxon>Alphaproteobacteria</taxon>
        <taxon>Caulobacterales</taxon>
        <taxon>Caulobacterales incertae sedis</taxon>
        <taxon>Candidatus Phycosocius</taxon>
    </lineage>
</organism>
<dbReference type="Gene3D" id="1.10.1380.10">
    <property type="entry name" value="Neutral endopeptidase , domain2"/>
    <property type="match status" value="1"/>
</dbReference>
<dbReference type="InterPro" id="IPR000718">
    <property type="entry name" value="Peptidase_M13"/>
</dbReference>
<comment type="cofactor">
    <cofactor evidence="1">
        <name>Zn(2+)</name>
        <dbReference type="ChEBI" id="CHEBI:29105"/>
    </cofactor>
</comment>
<evidence type="ECO:0000256" key="2">
    <source>
        <dbReference type="ARBA" id="ARBA00007357"/>
    </source>
</evidence>
<evidence type="ECO:0000256" key="6">
    <source>
        <dbReference type="ARBA" id="ARBA00022833"/>
    </source>
</evidence>
<dbReference type="OrthoDB" id="9775677at2"/>
<evidence type="ECO:0000259" key="8">
    <source>
        <dbReference type="Pfam" id="PF01431"/>
    </source>
</evidence>
<dbReference type="GO" id="GO:0004222">
    <property type="term" value="F:metalloendopeptidase activity"/>
    <property type="evidence" value="ECO:0007669"/>
    <property type="project" value="InterPro"/>
</dbReference>
<comment type="similarity">
    <text evidence="2">Belongs to the peptidase M13 family.</text>
</comment>
<sequence length="685" mass="75208">MNRRAFLGVGCSSLGYALVGQFGLTGLAQAAASKTALGSFGLDLAGRDLSIRPGDDFWKHGGGTWMANNPIPSDRPSWGAFDALAAKAEEDVRALVDEVAAKTGAPGSLEQKIGDFYRSYMDIEAINAKGLAPIQPELDRIAAAKTHQDVAAIMAAPDIPSNGPISWGVTLDDGNPDRYLVAIGHSGISLPDKEYYLGDDARFAELRAKFPTHVSRLLTLAGQSDGDAKGKKILALETEIAKLHWDIAERRDSTKMYNLRKRAQLDELAPDFPWSTVFQQAGYGDIQECIVQEISAIGPLAKLFVATPVETWQAYLTYHAVNSSAGILPQPLYDERFDFYGRTLNGQPEPRPRWKRAIQALDDALGEAVGQLYVARHFTPTAKAKMVDLVENLRKAFAVRIDGLTWMTKETKLKAKAKLATFRPKIGYPDQWRDYSGLEVKMGDAIGNERRAMAFGAARDAADLARKTDRGRWFMTPQTVNAYYNPVFNEIVFPAAILQAPFFDENADPAVNYGGIGGVIGHEMGHGFDDQGAKYDEKGVLRDWWTQADVTAFNALGAKMVAQYGGFEALPGVKLNGELTLGENIGDHCGVVVGLTAYHLSLKGKPAPVLDGLSGDQRFFLSWSQIWRDVSRDEALRNQVQSDPHSPAQFRVNGTVQNVDAWYQAFNVQPGHKLYVAPDKRVRIW</sequence>
<dbReference type="Proteomes" id="UP000245086">
    <property type="component" value="Unassembled WGS sequence"/>
</dbReference>
<keyword evidence="4" id="KW-0479">Metal-binding</keyword>
<evidence type="ECO:0000256" key="7">
    <source>
        <dbReference type="ARBA" id="ARBA00023049"/>
    </source>
</evidence>
<dbReference type="PANTHER" id="PTHR11733:SF167">
    <property type="entry name" value="FI17812P1-RELATED"/>
    <property type="match status" value="1"/>
</dbReference>
<dbReference type="RefSeq" id="WP_108985451.1">
    <property type="nucleotide sequence ID" value="NZ_BFBR01000007.1"/>
</dbReference>
<reference evidence="10 11" key="1">
    <citation type="journal article" date="2018" name="Genome Announc.">
        <title>Draft Genome Sequence of "Candidatus Phycosocius bacilliformis," an Alphaproteobacterial Ectosymbiont of the Hydrocarbon-Producing Green Alga Botryococcus braunii.</title>
        <authorList>
            <person name="Tanabe Y."/>
            <person name="Yamaguchi H."/>
            <person name="Watanabe M.M."/>
        </authorList>
    </citation>
    <scope>NUCLEOTIDE SEQUENCE [LARGE SCALE GENOMIC DNA]</scope>
    <source>
        <strain evidence="10 11">BOTRYCO-2</strain>
    </source>
</reference>
<dbReference type="InterPro" id="IPR008753">
    <property type="entry name" value="Peptidase_M13_N"/>
</dbReference>
<keyword evidence="5" id="KW-0378">Hydrolase</keyword>
<name>A0A2P2EC07_9PROT</name>
<dbReference type="Gene3D" id="3.40.390.10">
    <property type="entry name" value="Collagenase (Catalytic Domain)"/>
    <property type="match status" value="1"/>
</dbReference>
<dbReference type="PANTHER" id="PTHR11733">
    <property type="entry name" value="ZINC METALLOPROTEASE FAMILY M13 NEPRILYSIN-RELATED"/>
    <property type="match status" value="1"/>
</dbReference>
<feature type="domain" description="Peptidase M13 C-terminal" evidence="8">
    <location>
        <begin position="481"/>
        <end position="682"/>
    </location>
</feature>
<evidence type="ECO:0000313" key="10">
    <source>
        <dbReference type="EMBL" id="GBF58583.1"/>
    </source>
</evidence>
<accession>A0A2P2EC07</accession>
<evidence type="ECO:0000256" key="5">
    <source>
        <dbReference type="ARBA" id="ARBA00022801"/>
    </source>
</evidence>
<dbReference type="CDD" id="cd08662">
    <property type="entry name" value="M13"/>
    <property type="match status" value="1"/>
</dbReference>
<evidence type="ECO:0000256" key="1">
    <source>
        <dbReference type="ARBA" id="ARBA00001947"/>
    </source>
</evidence>
<comment type="caution">
    <text evidence="10">The sequence shown here is derived from an EMBL/GenBank/DDBJ whole genome shotgun (WGS) entry which is preliminary data.</text>
</comment>
<dbReference type="PROSITE" id="PS51885">
    <property type="entry name" value="NEPRILYSIN"/>
    <property type="match status" value="1"/>
</dbReference>
<dbReference type="InterPro" id="IPR018497">
    <property type="entry name" value="Peptidase_M13_C"/>
</dbReference>
<evidence type="ECO:0000256" key="4">
    <source>
        <dbReference type="ARBA" id="ARBA00022723"/>
    </source>
</evidence>
<dbReference type="Pfam" id="PF05649">
    <property type="entry name" value="Peptidase_M13_N"/>
    <property type="match status" value="1"/>
</dbReference>
<dbReference type="SUPFAM" id="SSF55486">
    <property type="entry name" value="Metalloproteases ('zincins'), catalytic domain"/>
    <property type="match status" value="1"/>
</dbReference>
<dbReference type="EMBL" id="BFBR01000007">
    <property type="protein sequence ID" value="GBF58583.1"/>
    <property type="molecule type" value="Genomic_DNA"/>
</dbReference>
<dbReference type="InterPro" id="IPR024079">
    <property type="entry name" value="MetalloPept_cat_dom_sf"/>
</dbReference>
<evidence type="ECO:0000259" key="9">
    <source>
        <dbReference type="Pfam" id="PF05649"/>
    </source>
</evidence>
<feature type="domain" description="Peptidase M13 N-terminal" evidence="9">
    <location>
        <begin position="53"/>
        <end position="429"/>
    </location>
</feature>
<protein>
    <submittedName>
        <fullName evidence="10">Neutral endopeptidase</fullName>
    </submittedName>
</protein>
<dbReference type="AlphaFoldDB" id="A0A2P2EC07"/>
<gene>
    <name evidence="10" type="primary">pepO</name>
    <name evidence="10" type="ORF">PbB2_02269</name>
</gene>
<keyword evidence="3" id="KW-0645">Protease</keyword>
<dbReference type="GO" id="GO:0016485">
    <property type="term" value="P:protein processing"/>
    <property type="evidence" value="ECO:0007669"/>
    <property type="project" value="TreeGrafter"/>
</dbReference>
<evidence type="ECO:0000313" key="11">
    <source>
        <dbReference type="Proteomes" id="UP000245086"/>
    </source>
</evidence>
<keyword evidence="6" id="KW-0862">Zinc</keyword>
<dbReference type="PRINTS" id="PR00786">
    <property type="entry name" value="NEPRILYSIN"/>
</dbReference>
<evidence type="ECO:0000256" key="3">
    <source>
        <dbReference type="ARBA" id="ARBA00022670"/>
    </source>
</evidence>
<dbReference type="GO" id="GO:0005886">
    <property type="term" value="C:plasma membrane"/>
    <property type="evidence" value="ECO:0007669"/>
    <property type="project" value="TreeGrafter"/>
</dbReference>
<keyword evidence="11" id="KW-1185">Reference proteome</keyword>